<proteinExistence type="predicted"/>
<organism evidence="1 2">
    <name type="scientific">Racocetra fulgida</name>
    <dbReference type="NCBI Taxonomy" id="60492"/>
    <lineage>
        <taxon>Eukaryota</taxon>
        <taxon>Fungi</taxon>
        <taxon>Fungi incertae sedis</taxon>
        <taxon>Mucoromycota</taxon>
        <taxon>Glomeromycotina</taxon>
        <taxon>Glomeromycetes</taxon>
        <taxon>Diversisporales</taxon>
        <taxon>Gigasporaceae</taxon>
        <taxon>Racocetra</taxon>
    </lineage>
</organism>
<keyword evidence="2" id="KW-1185">Reference proteome</keyword>
<evidence type="ECO:0000313" key="1">
    <source>
        <dbReference type="EMBL" id="CAG8493752.1"/>
    </source>
</evidence>
<name>A0A9N8WU15_9GLOM</name>
<dbReference type="EMBL" id="CAJVPZ010001502">
    <property type="protein sequence ID" value="CAG8493752.1"/>
    <property type="molecule type" value="Genomic_DNA"/>
</dbReference>
<dbReference type="AlphaFoldDB" id="A0A9N8WU15"/>
<evidence type="ECO:0000313" key="2">
    <source>
        <dbReference type="Proteomes" id="UP000789396"/>
    </source>
</evidence>
<dbReference type="Proteomes" id="UP000789396">
    <property type="component" value="Unassembled WGS sequence"/>
</dbReference>
<feature type="non-terminal residue" evidence="1">
    <location>
        <position position="1"/>
    </location>
</feature>
<protein>
    <submittedName>
        <fullName evidence="1">9810_t:CDS:1</fullName>
    </submittedName>
</protein>
<accession>A0A9N8WU15</accession>
<dbReference type="OrthoDB" id="2404261at2759"/>
<reference evidence="1" key="1">
    <citation type="submission" date="2021-06" db="EMBL/GenBank/DDBJ databases">
        <authorList>
            <person name="Kallberg Y."/>
            <person name="Tangrot J."/>
            <person name="Rosling A."/>
        </authorList>
    </citation>
    <scope>NUCLEOTIDE SEQUENCE</scope>
    <source>
        <strain evidence="1">IN212</strain>
    </source>
</reference>
<comment type="caution">
    <text evidence="1">The sequence shown here is derived from an EMBL/GenBank/DDBJ whole genome shotgun (WGS) entry which is preliminary data.</text>
</comment>
<gene>
    <name evidence="1" type="ORF">RFULGI_LOCUS2106</name>
</gene>
<sequence length="102" mass="12024">EHHMKEKDHRMKIKDHRMKIKDHRVLNPHAAKKLYKNVTADVRKDFERQAEMMRSGTKSSFINMDANFYDVKNEATISRLTAKSMGYASIASNVFFMETMKE</sequence>